<name>A0AAP1C3E0_9BURK</name>
<evidence type="ECO:0000313" key="1">
    <source>
        <dbReference type="EMBL" id="KVA05760.1"/>
    </source>
</evidence>
<dbReference type="EMBL" id="LOTQ01000028">
    <property type="protein sequence ID" value="KVA05760.1"/>
    <property type="molecule type" value="Genomic_DNA"/>
</dbReference>
<sequence>MKVAVGADTVTGFAGDVRTARALIDAYGEARALKLDARKAVSEALISVTPCETDADVLFAFYESERPCLLHVNVATSTIEEVSGLIQLGSTLPSGQHEWTTGLVSSLQNVLNRLGSHPLHVERIFSQLVAALQSYGVHDYLPQHGVGGAFIAAWVTPDGVRWQGDHLYVIHGEIPSFDDIMCATMIREEALCLVNNQISGTKVITSRRPLESDVDARARAKLAASNAEGSWDNAQFDYFVSINKSRHIVTVLEMRREQHHGLLSLHAPNMENSIGIVWSEAFVNLANKIEGVEEPSPEYMTVKFLPFREASEELRAAREQFAWEQFVDWRRDKG</sequence>
<organism evidence="1 2">
    <name type="scientific">Burkholderia latens</name>
    <dbReference type="NCBI Taxonomy" id="488446"/>
    <lineage>
        <taxon>Bacteria</taxon>
        <taxon>Pseudomonadati</taxon>
        <taxon>Pseudomonadota</taxon>
        <taxon>Betaproteobacteria</taxon>
        <taxon>Burkholderiales</taxon>
        <taxon>Burkholderiaceae</taxon>
        <taxon>Burkholderia</taxon>
        <taxon>Burkholderia cepacia complex</taxon>
    </lineage>
</organism>
<reference evidence="1 2" key="1">
    <citation type="submission" date="2015-11" db="EMBL/GenBank/DDBJ databases">
        <title>Expanding the genomic diversity of Burkholderia species for the development of highly accurate diagnostics.</title>
        <authorList>
            <person name="Sahl J."/>
            <person name="Keim P."/>
            <person name="Wagner D."/>
        </authorList>
    </citation>
    <scope>NUCLEOTIDE SEQUENCE [LARGE SCALE GENOMIC DNA]</scope>
    <source>
        <strain evidence="1 2">RF32-BP12</strain>
    </source>
</reference>
<dbReference type="RefSeq" id="WP_059546192.1">
    <property type="nucleotide sequence ID" value="NZ_CP013438.1"/>
</dbReference>
<proteinExistence type="predicted"/>
<comment type="caution">
    <text evidence="1">The sequence shown here is derived from an EMBL/GenBank/DDBJ whole genome shotgun (WGS) entry which is preliminary data.</text>
</comment>
<evidence type="ECO:0000313" key="2">
    <source>
        <dbReference type="Proteomes" id="UP000056450"/>
    </source>
</evidence>
<dbReference type="Proteomes" id="UP000056450">
    <property type="component" value="Unassembled WGS sequence"/>
</dbReference>
<protein>
    <submittedName>
        <fullName evidence="1">Uncharacterized protein</fullName>
    </submittedName>
</protein>
<accession>A0AAP1C3E0</accession>
<dbReference type="AlphaFoldDB" id="A0AAP1C3E0"/>
<dbReference type="KEGG" id="blat:WK25_20645"/>
<gene>
    <name evidence="1" type="ORF">WI41_17635</name>
</gene>